<feature type="domain" description="Luciferase-like" evidence="3">
    <location>
        <begin position="4"/>
        <end position="300"/>
    </location>
</feature>
<sequence length="343" mass="38502">MIKLSVLDQSPVSSGSTPKEALKRTVELAKLTEELGYHRFWVAEHHNTNGLAGSSPTLLMTHLASQTSRIRIGSGGVLLPQYSPYKVAEDAQMLENLFPNRIDLGLGRSPGGDALTRLALTDGVRKSLTEFPRQIQALKGHLEHNLPSDHPYYGVTAYPLSETRPELWHLGINKRGARSAAELGISFTFGHFIYSVGGQEAIRHYKQEFIPSSYQSKPKTNVCVFVVCAETTEEAEQHAKTLDDWLLKVSKGGDTTISSIEEVRNRSYSEEELKKISTNRPRMIVGNPAEVKQELIELQQKYDNDEFLIITNIHDYEAKKKSYELLAELFPQTSFLKETDENV</sequence>
<dbReference type="Pfam" id="PF00296">
    <property type="entry name" value="Bac_luciferase"/>
    <property type="match status" value="1"/>
</dbReference>
<dbReference type="SUPFAM" id="SSF51679">
    <property type="entry name" value="Bacterial luciferase-like"/>
    <property type="match status" value="1"/>
</dbReference>
<comment type="similarity">
    <text evidence="1">To bacterial alkanal monooxygenase alpha and beta chains.</text>
</comment>
<feature type="compositionally biased region" description="Polar residues" evidence="2">
    <location>
        <begin position="7"/>
        <end position="17"/>
    </location>
</feature>
<comment type="caution">
    <text evidence="4">The sequence shown here is derived from an EMBL/GenBank/DDBJ whole genome shotgun (WGS) entry which is preliminary data.</text>
</comment>
<evidence type="ECO:0000256" key="2">
    <source>
        <dbReference type="SAM" id="MobiDB-lite"/>
    </source>
</evidence>
<dbReference type="InterPro" id="IPR011251">
    <property type="entry name" value="Luciferase-like_dom"/>
</dbReference>
<dbReference type="RefSeq" id="WP_116072460.1">
    <property type="nucleotide sequence ID" value="NZ_CP187630.1"/>
</dbReference>
<accession>A0A3D8X8N0</accession>
<dbReference type="FunFam" id="3.20.20.30:FF:000002">
    <property type="entry name" value="LLM class flavin-dependent oxidoreductase"/>
    <property type="match status" value="1"/>
</dbReference>
<protein>
    <submittedName>
        <fullName evidence="4">LLM class flavin-dependent oxidoreductase</fullName>
    </submittedName>
</protein>
<reference evidence="4" key="1">
    <citation type="journal article" date="2018" name="Appl. Environ. Microbiol.">
        <title>Antimicrobial susceptibility testing and tentative epidemiological cut-off values of five Bacillus species relevant for use as animal feed additives or for plant protection.</title>
        <authorList>
            <person name="Agerso Y."/>
            <person name="Stuer-Lauridsen B."/>
            <person name="Bjerre K."/>
            <person name="Jensen M.G."/>
            <person name="Johansen E."/>
            <person name="Bennedsen M."/>
            <person name="Brockmann E."/>
            <person name="Nielsen B."/>
        </authorList>
    </citation>
    <scope>NUCLEOTIDE SEQUENCE [LARGE SCALE GENOMIC DNA]</scope>
    <source>
        <strain evidence="4">CHCC20162</strain>
    </source>
</reference>
<dbReference type="PANTHER" id="PTHR30137:SF19">
    <property type="entry name" value="LUCIFERASE-LIKE MONOOXYGENASE"/>
    <property type="match status" value="1"/>
</dbReference>
<dbReference type="InterPro" id="IPR036661">
    <property type="entry name" value="Luciferase-like_sf"/>
</dbReference>
<dbReference type="InterPro" id="IPR050766">
    <property type="entry name" value="Bact_Lucif_Oxidored"/>
</dbReference>
<evidence type="ECO:0000313" key="4">
    <source>
        <dbReference type="EMBL" id="RDZ18263.1"/>
    </source>
</evidence>
<evidence type="ECO:0000256" key="1">
    <source>
        <dbReference type="ARBA" id="ARBA00007789"/>
    </source>
</evidence>
<proteinExistence type="predicted"/>
<dbReference type="EMBL" id="PQWM01000006">
    <property type="protein sequence ID" value="RDZ18263.1"/>
    <property type="molecule type" value="Genomic_DNA"/>
</dbReference>
<dbReference type="GO" id="GO:0005829">
    <property type="term" value="C:cytosol"/>
    <property type="evidence" value="ECO:0007669"/>
    <property type="project" value="TreeGrafter"/>
</dbReference>
<organism evidence="4 5">
    <name type="scientific">Priestia megaterium</name>
    <name type="common">Bacillus megaterium</name>
    <dbReference type="NCBI Taxonomy" id="1404"/>
    <lineage>
        <taxon>Bacteria</taxon>
        <taxon>Bacillati</taxon>
        <taxon>Bacillota</taxon>
        <taxon>Bacilli</taxon>
        <taxon>Bacillales</taxon>
        <taxon>Bacillaceae</taxon>
        <taxon>Priestia</taxon>
    </lineage>
</organism>
<dbReference type="AlphaFoldDB" id="A0A3D8X8N0"/>
<dbReference type="Gene3D" id="3.20.20.30">
    <property type="entry name" value="Luciferase-like domain"/>
    <property type="match status" value="1"/>
</dbReference>
<dbReference type="Proteomes" id="UP000256519">
    <property type="component" value="Unassembled WGS sequence"/>
</dbReference>
<gene>
    <name evidence="4" type="ORF">C3744_05175</name>
</gene>
<evidence type="ECO:0000313" key="5">
    <source>
        <dbReference type="Proteomes" id="UP000256519"/>
    </source>
</evidence>
<dbReference type="NCBIfam" id="TIGR03558">
    <property type="entry name" value="oxido_grp_1"/>
    <property type="match status" value="1"/>
</dbReference>
<dbReference type="PANTHER" id="PTHR30137">
    <property type="entry name" value="LUCIFERASE-LIKE MONOOXYGENASE"/>
    <property type="match status" value="1"/>
</dbReference>
<evidence type="ECO:0000259" key="3">
    <source>
        <dbReference type="Pfam" id="PF00296"/>
    </source>
</evidence>
<feature type="region of interest" description="Disordered" evidence="2">
    <location>
        <begin position="1"/>
        <end position="21"/>
    </location>
</feature>
<dbReference type="InterPro" id="IPR019949">
    <property type="entry name" value="CmoO-like"/>
</dbReference>
<name>A0A3D8X8N0_PRIMG</name>
<dbReference type="GO" id="GO:0016705">
    <property type="term" value="F:oxidoreductase activity, acting on paired donors, with incorporation or reduction of molecular oxygen"/>
    <property type="evidence" value="ECO:0007669"/>
    <property type="project" value="InterPro"/>
</dbReference>